<accession>A0A8I0T3E0</accession>
<sequence length="221" mass="24926">MDKLKLIADEADYIVAYKPCGVNFHSEEGPGFVSLLNTQLGYQLFPVHRLDKVTSGLILLAKSSQAAKQFTEMFTSRKIDKYYLAMIKAKPKKKQGWIKGDMAKSRRGTFKLMKTKLNPAITRFYSHSVGVNLRGCIIKPFSGKTHQIRVALKSIGAPILGDLAYGGEPADRTYLHAFCLEFEWHGKSVSYQACPPEEGAFTHLLTHEIFAIWQKPSQLEW</sequence>
<dbReference type="Pfam" id="PF00849">
    <property type="entry name" value="PseudoU_synth_2"/>
    <property type="match status" value="1"/>
</dbReference>
<dbReference type="PANTHER" id="PTHR21600:SF87">
    <property type="entry name" value="RNA PSEUDOURIDYLATE SYNTHASE DOMAIN-CONTAINING PROTEIN 1"/>
    <property type="match status" value="1"/>
</dbReference>
<dbReference type="EMBL" id="AQHF01000020">
    <property type="protein sequence ID" value="MBE0346276.1"/>
    <property type="molecule type" value="Genomic_DNA"/>
</dbReference>
<dbReference type="InterPro" id="IPR006145">
    <property type="entry name" value="PsdUridine_synth_RsuA/RluA"/>
</dbReference>
<keyword evidence="4" id="KW-1185">Reference proteome</keyword>
<dbReference type="GO" id="GO:0140098">
    <property type="term" value="F:catalytic activity, acting on RNA"/>
    <property type="evidence" value="ECO:0007669"/>
    <property type="project" value="UniProtKB-ARBA"/>
</dbReference>
<evidence type="ECO:0000313" key="4">
    <source>
        <dbReference type="Proteomes" id="UP000660708"/>
    </source>
</evidence>
<evidence type="ECO:0000259" key="2">
    <source>
        <dbReference type="Pfam" id="PF00849"/>
    </source>
</evidence>
<dbReference type="Gene3D" id="3.30.2350.10">
    <property type="entry name" value="Pseudouridine synthase"/>
    <property type="match status" value="1"/>
</dbReference>
<dbReference type="AlphaFoldDB" id="A0A8I0T3E0"/>
<protein>
    <submittedName>
        <fullName evidence="3">tRNA pseudouridine32 synthase / 23S rRNA pseudouridine746 synthase</fullName>
    </submittedName>
</protein>
<comment type="similarity">
    <text evidence="1">Belongs to the pseudouridine synthase RluA family.</text>
</comment>
<feature type="domain" description="Pseudouridine synthase RsuA/RluA-like" evidence="2">
    <location>
        <begin position="12"/>
        <end position="153"/>
    </location>
</feature>
<reference evidence="3 4" key="1">
    <citation type="submission" date="2015-06" db="EMBL/GenBank/DDBJ databases">
        <title>Genome sequence of Pseudoalteromonas peptidolytica.</title>
        <authorList>
            <person name="Xie B.-B."/>
            <person name="Rong J.-C."/>
            <person name="Qin Q.-L."/>
            <person name="Zhang Y.-Z."/>
        </authorList>
    </citation>
    <scope>NUCLEOTIDE SEQUENCE [LARGE SCALE GENOMIC DNA]</scope>
    <source>
        <strain evidence="3 4">F12-50-A1</strain>
    </source>
</reference>
<evidence type="ECO:0000256" key="1">
    <source>
        <dbReference type="ARBA" id="ARBA00010876"/>
    </source>
</evidence>
<dbReference type="Proteomes" id="UP000660708">
    <property type="component" value="Unassembled WGS sequence"/>
</dbReference>
<dbReference type="GO" id="GO:0000455">
    <property type="term" value="P:enzyme-directed rRNA pseudouridine synthesis"/>
    <property type="evidence" value="ECO:0007669"/>
    <property type="project" value="TreeGrafter"/>
</dbReference>
<evidence type="ECO:0000313" key="3">
    <source>
        <dbReference type="EMBL" id="MBE0346276.1"/>
    </source>
</evidence>
<dbReference type="RefSeq" id="WP_147389641.1">
    <property type="nucleotide sequence ID" value="NZ_AQHF01000020.1"/>
</dbReference>
<dbReference type="GO" id="GO:0003723">
    <property type="term" value="F:RNA binding"/>
    <property type="evidence" value="ECO:0007669"/>
    <property type="project" value="InterPro"/>
</dbReference>
<dbReference type="CDD" id="cd02869">
    <property type="entry name" value="PseudoU_synth_RluA_like"/>
    <property type="match status" value="1"/>
</dbReference>
<dbReference type="InterPro" id="IPR050188">
    <property type="entry name" value="RluA_PseudoU_synthase"/>
</dbReference>
<dbReference type="InterPro" id="IPR006224">
    <property type="entry name" value="PsdUridine_synth_RluA-like_CS"/>
</dbReference>
<dbReference type="PROSITE" id="PS01129">
    <property type="entry name" value="PSI_RLU"/>
    <property type="match status" value="1"/>
</dbReference>
<gene>
    <name evidence="3" type="primary">rluA</name>
    <name evidence="3" type="ORF">PPEP_a1351</name>
</gene>
<dbReference type="InterPro" id="IPR020103">
    <property type="entry name" value="PsdUridine_synth_cat_dom_sf"/>
</dbReference>
<name>A0A8I0T3E0_9GAMM</name>
<proteinExistence type="inferred from homology"/>
<dbReference type="SUPFAM" id="SSF55120">
    <property type="entry name" value="Pseudouridine synthase"/>
    <property type="match status" value="1"/>
</dbReference>
<comment type="caution">
    <text evidence="3">The sequence shown here is derived from an EMBL/GenBank/DDBJ whole genome shotgun (WGS) entry which is preliminary data.</text>
</comment>
<dbReference type="GO" id="GO:0009982">
    <property type="term" value="F:pseudouridine synthase activity"/>
    <property type="evidence" value="ECO:0007669"/>
    <property type="project" value="InterPro"/>
</dbReference>
<organism evidence="3 4">
    <name type="scientific">Pseudoalteromonas peptidolytica F12-50-A1</name>
    <dbReference type="NCBI Taxonomy" id="1315280"/>
    <lineage>
        <taxon>Bacteria</taxon>
        <taxon>Pseudomonadati</taxon>
        <taxon>Pseudomonadota</taxon>
        <taxon>Gammaproteobacteria</taxon>
        <taxon>Alteromonadales</taxon>
        <taxon>Pseudoalteromonadaceae</taxon>
        <taxon>Pseudoalteromonas</taxon>
    </lineage>
</organism>
<dbReference type="PANTHER" id="PTHR21600">
    <property type="entry name" value="MITOCHONDRIAL RNA PSEUDOURIDINE SYNTHASE"/>
    <property type="match status" value="1"/>
</dbReference>